<comment type="caution">
    <text evidence="7">The sequence shown here is derived from an EMBL/GenBank/DDBJ whole genome shotgun (WGS) entry which is preliminary data.</text>
</comment>
<feature type="transmembrane region" description="Helical" evidence="6">
    <location>
        <begin position="425"/>
        <end position="446"/>
    </location>
</feature>
<dbReference type="AlphaFoldDB" id="A0A1F5JYR2"/>
<organism evidence="7 8">
    <name type="scientific">Candidatus Daviesbacteria bacterium RIFCSPHIGHO2_02_FULL_41_10</name>
    <dbReference type="NCBI Taxonomy" id="1797774"/>
    <lineage>
        <taxon>Bacteria</taxon>
        <taxon>Candidatus Daviesiibacteriota</taxon>
    </lineage>
</organism>
<evidence type="ECO:0000256" key="3">
    <source>
        <dbReference type="ARBA" id="ARBA00022692"/>
    </source>
</evidence>
<feature type="transmembrane region" description="Helical" evidence="6">
    <location>
        <begin position="400"/>
        <end position="419"/>
    </location>
</feature>
<comment type="subcellular location">
    <subcellularLocation>
        <location evidence="1">Cell membrane</location>
        <topology evidence="1">Multi-pass membrane protein</topology>
    </subcellularLocation>
</comment>
<keyword evidence="3 6" id="KW-0812">Transmembrane</keyword>
<feature type="transmembrane region" description="Helical" evidence="6">
    <location>
        <begin position="100"/>
        <end position="122"/>
    </location>
</feature>
<dbReference type="PANTHER" id="PTHR30250:SF28">
    <property type="entry name" value="POLYSACCHARIDE BIOSYNTHESIS PROTEIN"/>
    <property type="match status" value="1"/>
</dbReference>
<evidence type="ECO:0000256" key="6">
    <source>
        <dbReference type="SAM" id="Phobius"/>
    </source>
</evidence>
<accession>A0A1F5JYR2</accession>
<evidence type="ECO:0000256" key="1">
    <source>
        <dbReference type="ARBA" id="ARBA00004651"/>
    </source>
</evidence>
<evidence type="ECO:0000313" key="8">
    <source>
        <dbReference type="Proteomes" id="UP000177258"/>
    </source>
</evidence>
<keyword evidence="4 6" id="KW-1133">Transmembrane helix</keyword>
<feature type="transmembrane region" description="Helical" evidence="6">
    <location>
        <begin position="330"/>
        <end position="352"/>
    </location>
</feature>
<dbReference type="GO" id="GO:0005886">
    <property type="term" value="C:plasma membrane"/>
    <property type="evidence" value="ECO:0007669"/>
    <property type="project" value="UniProtKB-SubCell"/>
</dbReference>
<dbReference type="InterPro" id="IPR002797">
    <property type="entry name" value="Polysacc_synth"/>
</dbReference>
<protein>
    <recommendedName>
        <fullName evidence="9">Polysaccharide biosynthesis protein C-terminal domain-containing protein</fullName>
    </recommendedName>
</protein>
<dbReference type="InterPro" id="IPR050833">
    <property type="entry name" value="Poly_Biosynth_Transport"/>
</dbReference>
<feature type="transmembrane region" description="Helical" evidence="6">
    <location>
        <begin position="294"/>
        <end position="318"/>
    </location>
</feature>
<evidence type="ECO:0000313" key="7">
    <source>
        <dbReference type="EMBL" id="OGE33561.1"/>
    </source>
</evidence>
<keyword evidence="5 6" id="KW-0472">Membrane</keyword>
<name>A0A1F5JYR2_9BACT</name>
<dbReference type="EMBL" id="MFDB01000008">
    <property type="protein sequence ID" value="OGE33561.1"/>
    <property type="molecule type" value="Genomic_DNA"/>
</dbReference>
<evidence type="ECO:0008006" key="9">
    <source>
        <dbReference type="Google" id="ProtNLM"/>
    </source>
</evidence>
<proteinExistence type="predicted"/>
<dbReference type="PANTHER" id="PTHR30250">
    <property type="entry name" value="PST FAMILY PREDICTED COLANIC ACID TRANSPORTER"/>
    <property type="match status" value="1"/>
</dbReference>
<gene>
    <name evidence="7" type="ORF">A3D83_01155</name>
</gene>
<dbReference type="Pfam" id="PF01943">
    <property type="entry name" value="Polysacc_synt"/>
    <property type="match status" value="1"/>
</dbReference>
<feature type="transmembrane region" description="Helical" evidence="6">
    <location>
        <begin position="128"/>
        <end position="147"/>
    </location>
</feature>
<keyword evidence="2" id="KW-1003">Cell membrane</keyword>
<evidence type="ECO:0000256" key="4">
    <source>
        <dbReference type="ARBA" id="ARBA00022989"/>
    </source>
</evidence>
<feature type="transmembrane region" description="Helical" evidence="6">
    <location>
        <begin position="364"/>
        <end position="388"/>
    </location>
</feature>
<reference evidence="7 8" key="1">
    <citation type="journal article" date="2016" name="Nat. Commun.">
        <title>Thousands of microbial genomes shed light on interconnected biogeochemical processes in an aquifer system.</title>
        <authorList>
            <person name="Anantharaman K."/>
            <person name="Brown C.T."/>
            <person name="Hug L.A."/>
            <person name="Sharon I."/>
            <person name="Castelle C.J."/>
            <person name="Probst A.J."/>
            <person name="Thomas B.C."/>
            <person name="Singh A."/>
            <person name="Wilkins M.J."/>
            <person name="Karaoz U."/>
            <person name="Brodie E.L."/>
            <person name="Williams K.H."/>
            <person name="Hubbard S.S."/>
            <person name="Banfield J.F."/>
        </authorList>
    </citation>
    <scope>NUCLEOTIDE SEQUENCE [LARGE SCALE GENOMIC DNA]</scope>
</reference>
<evidence type="ECO:0000256" key="2">
    <source>
        <dbReference type="ARBA" id="ARBA00022475"/>
    </source>
</evidence>
<feature type="transmembrane region" description="Helical" evidence="6">
    <location>
        <begin position="55"/>
        <end position="80"/>
    </location>
</feature>
<sequence length="476" mass="53121">MKISNLKFTISNFIKNPLFSGSAVMIVGSNAVSFINYLYHLMMGRLLGPANYGELVAIISLIGLLGVIPGSLNLVVIKYISSAKNDMEISSLINWFKNKIIIASLVFCLILLILSPVISSFLHLSKSYYLILMALFFFFSIQSLLNRSILQGLLKFKEMIASVLVENGIRLLAGILLVYLGFAVGGAIAGFAISVVLGWYITVYCLHYNELLRSKLQSIPSGNFFSNHLFPHQWWEVFWFKNKTKTEIKVDLKDLLRFTIPVMVQSIAITSLYSSDVILVKHFFETKEAGIYAALSNLGKIIFFGAGPISAVMFPLVSQRRAKGERHKRIFIYSFFATITLAIAILLVYWLFPQLAIRLLYGELFLGASYLLVWFGIFISFFTLSTLLVSYSLSVGRTSVVIFPLIGAVAQIIGIWFFHISLFEVVLVSCIVTGVLLALLLIYSAYGSKVGVGDRAGLQTGKDNSKRPYKNKRNFG</sequence>
<dbReference type="Proteomes" id="UP000177258">
    <property type="component" value="Unassembled WGS sequence"/>
</dbReference>
<feature type="transmembrane region" description="Helical" evidence="6">
    <location>
        <begin position="21"/>
        <end position="43"/>
    </location>
</feature>
<feature type="transmembrane region" description="Helical" evidence="6">
    <location>
        <begin position="159"/>
        <end position="182"/>
    </location>
</feature>
<evidence type="ECO:0000256" key="5">
    <source>
        <dbReference type="ARBA" id="ARBA00023136"/>
    </source>
</evidence>